<evidence type="ECO:0000313" key="1">
    <source>
        <dbReference type="Proteomes" id="UP000887574"/>
    </source>
</evidence>
<dbReference type="Proteomes" id="UP000887574">
    <property type="component" value="Unplaced"/>
</dbReference>
<proteinExistence type="predicted"/>
<organism evidence="1 2">
    <name type="scientific">Ditylenchus dipsaci</name>
    <dbReference type="NCBI Taxonomy" id="166011"/>
    <lineage>
        <taxon>Eukaryota</taxon>
        <taxon>Metazoa</taxon>
        <taxon>Ecdysozoa</taxon>
        <taxon>Nematoda</taxon>
        <taxon>Chromadorea</taxon>
        <taxon>Rhabditida</taxon>
        <taxon>Tylenchina</taxon>
        <taxon>Tylenchomorpha</taxon>
        <taxon>Sphaerularioidea</taxon>
        <taxon>Anguinidae</taxon>
        <taxon>Anguininae</taxon>
        <taxon>Ditylenchus</taxon>
    </lineage>
</organism>
<dbReference type="WBParaSite" id="jg5550">
    <property type="protein sequence ID" value="jg5550"/>
    <property type="gene ID" value="jg5550"/>
</dbReference>
<dbReference type="AlphaFoldDB" id="A0A915EG72"/>
<keyword evidence="1" id="KW-1185">Reference proteome</keyword>
<reference evidence="2" key="1">
    <citation type="submission" date="2022-11" db="UniProtKB">
        <authorList>
            <consortium name="WormBaseParasite"/>
        </authorList>
    </citation>
    <scope>IDENTIFICATION</scope>
</reference>
<accession>A0A915EG72</accession>
<name>A0A915EG72_9BILA</name>
<sequence length="79" mass="8753">MELALYHDCVADQEFDLSYVETPAADEAKKLKPSVVMLKPEKVVGNWDIADYNSATPQAPHILVQTFLSPLQQQSCSST</sequence>
<evidence type="ECO:0000313" key="2">
    <source>
        <dbReference type="WBParaSite" id="jg5550"/>
    </source>
</evidence>
<protein>
    <submittedName>
        <fullName evidence="2">Uncharacterized protein</fullName>
    </submittedName>
</protein>